<dbReference type="EMBL" id="JAAAMU010000018">
    <property type="protein sequence ID" value="NBC72350.1"/>
    <property type="molecule type" value="Genomic_DNA"/>
</dbReference>
<accession>A0A7X4YTM4</accession>
<dbReference type="PROSITE" id="PS00041">
    <property type="entry name" value="HTH_ARAC_FAMILY_1"/>
    <property type="match status" value="1"/>
</dbReference>
<dbReference type="PROSITE" id="PS50110">
    <property type="entry name" value="RESPONSE_REGULATORY"/>
    <property type="match status" value="1"/>
</dbReference>
<keyword evidence="1" id="KW-0805">Transcription regulation</keyword>
<dbReference type="SUPFAM" id="SSF46689">
    <property type="entry name" value="Homeodomain-like"/>
    <property type="match status" value="1"/>
</dbReference>
<dbReference type="Gene3D" id="1.10.10.60">
    <property type="entry name" value="Homeodomain-like"/>
    <property type="match status" value="2"/>
</dbReference>
<dbReference type="PROSITE" id="PS01124">
    <property type="entry name" value="HTH_ARAC_FAMILY_2"/>
    <property type="match status" value="1"/>
</dbReference>
<dbReference type="GO" id="GO:0003700">
    <property type="term" value="F:DNA-binding transcription factor activity"/>
    <property type="evidence" value="ECO:0007669"/>
    <property type="project" value="InterPro"/>
</dbReference>
<dbReference type="RefSeq" id="WP_161703252.1">
    <property type="nucleotide sequence ID" value="NZ_JAAAMU010000018.1"/>
</dbReference>
<name>A0A7X4YTM4_9BACL</name>
<keyword evidence="8" id="KW-1185">Reference proteome</keyword>
<feature type="domain" description="HTH araC/xylS-type" evidence="5">
    <location>
        <begin position="157"/>
        <end position="254"/>
    </location>
</feature>
<dbReference type="CDD" id="cd17536">
    <property type="entry name" value="REC_YesN-like"/>
    <property type="match status" value="1"/>
</dbReference>
<evidence type="ECO:0000313" key="7">
    <source>
        <dbReference type="EMBL" id="NBC72350.1"/>
    </source>
</evidence>
<reference evidence="7 8" key="1">
    <citation type="submission" date="2020-01" db="EMBL/GenBank/DDBJ databases">
        <title>Paenibacillus soybeanensis sp. nov. isolated from the nodules of soybean (Glycine max(L.) Merr).</title>
        <authorList>
            <person name="Wang H."/>
        </authorList>
    </citation>
    <scope>NUCLEOTIDE SEQUENCE [LARGE SCALE GENOMIC DNA]</scope>
    <source>
        <strain evidence="7 8">DSM 23054</strain>
    </source>
</reference>
<dbReference type="SUPFAM" id="SSF52172">
    <property type="entry name" value="CheY-like"/>
    <property type="match status" value="1"/>
</dbReference>
<keyword evidence="2" id="KW-0238">DNA-binding</keyword>
<dbReference type="AlphaFoldDB" id="A0A7X4YTM4"/>
<dbReference type="InterPro" id="IPR009057">
    <property type="entry name" value="Homeodomain-like_sf"/>
</dbReference>
<keyword evidence="4" id="KW-0597">Phosphoprotein</keyword>
<feature type="modified residue" description="4-aspartylphosphate" evidence="4">
    <location>
        <position position="57"/>
    </location>
</feature>
<evidence type="ECO:0000256" key="4">
    <source>
        <dbReference type="PROSITE-ProRule" id="PRU00169"/>
    </source>
</evidence>
<dbReference type="Proteomes" id="UP000558113">
    <property type="component" value="Unassembled WGS sequence"/>
</dbReference>
<evidence type="ECO:0000256" key="2">
    <source>
        <dbReference type="ARBA" id="ARBA00023125"/>
    </source>
</evidence>
<evidence type="ECO:0000313" key="8">
    <source>
        <dbReference type="Proteomes" id="UP000558113"/>
    </source>
</evidence>
<dbReference type="GO" id="GO:0043565">
    <property type="term" value="F:sequence-specific DNA binding"/>
    <property type="evidence" value="ECO:0007669"/>
    <property type="project" value="InterPro"/>
</dbReference>
<dbReference type="InterPro" id="IPR018062">
    <property type="entry name" value="HTH_AraC-typ_CS"/>
</dbReference>
<dbReference type="OrthoDB" id="1769137at2"/>
<keyword evidence="3" id="KW-0804">Transcription</keyword>
<evidence type="ECO:0000256" key="3">
    <source>
        <dbReference type="ARBA" id="ARBA00023163"/>
    </source>
</evidence>
<dbReference type="Gene3D" id="3.40.50.2300">
    <property type="match status" value="1"/>
</dbReference>
<gene>
    <name evidence="7" type="ORF">GT003_25420</name>
</gene>
<organism evidence="7 8">
    <name type="scientific">Paenibacillus sacheonensis</name>
    <dbReference type="NCBI Taxonomy" id="742054"/>
    <lineage>
        <taxon>Bacteria</taxon>
        <taxon>Bacillati</taxon>
        <taxon>Bacillota</taxon>
        <taxon>Bacilli</taxon>
        <taxon>Bacillales</taxon>
        <taxon>Paenibacillaceae</taxon>
        <taxon>Paenibacillus</taxon>
    </lineage>
</organism>
<dbReference type="SMART" id="SM00448">
    <property type="entry name" value="REC"/>
    <property type="match status" value="1"/>
</dbReference>
<proteinExistence type="predicted"/>
<dbReference type="PANTHER" id="PTHR43280:SF2">
    <property type="entry name" value="HTH-TYPE TRANSCRIPTIONAL REGULATOR EXSA"/>
    <property type="match status" value="1"/>
</dbReference>
<comment type="caution">
    <text evidence="7">The sequence shown here is derived from an EMBL/GenBank/DDBJ whole genome shotgun (WGS) entry which is preliminary data.</text>
</comment>
<evidence type="ECO:0000256" key="1">
    <source>
        <dbReference type="ARBA" id="ARBA00023015"/>
    </source>
</evidence>
<evidence type="ECO:0000259" key="6">
    <source>
        <dbReference type="PROSITE" id="PS50110"/>
    </source>
</evidence>
<dbReference type="Pfam" id="PF12833">
    <property type="entry name" value="HTH_18"/>
    <property type="match status" value="1"/>
</dbReference>
<feature type="domain" description="Response regulatory" evidence="6">
    <location>
        <begin position="6"/>
        <end position="122"/>
    </location>
</feature>
<dbReference type="InterPro" id="IPR001789">
    <property type="entry name" value="Sig_transdc_resp-reg_receiver"/>
</dbReference>
<protein>
    <submittedName>
        <fullName evidence="7">Response regulator</fullName>
    </submittedName>
</protein>
<sequence length="257" mass="29111">MSEALRLLLVDDEPLALRRIKSFNLRSHGFEIVGEASNGKQALDCLERQNIDIVITDIGMPVMNGLELLKCLQTQPAPPKVVLLTCYEDFEKVQTALRYGAQDYVTKVLLSEQELIDVLLRAADSLRAEEPQSHADETPAEQSDPPLITGVTRSEIKEALLVIEQNFATIDLVETARRVNLSPSWFASLFRCETGDSFHGYVTATRLREAKKLLRTTDYKVYEVAEHVGIPNYRYFSRLFAEHTGVTPLVYRKNRLE</sequence>
<dbReference type="Pfam" id="PF00072">
    <property type="entry name" value="Response_reg"/>
    <property type="match status" value="1"/>
</dbReference>
<dbReference type="PANTHER" id="PTHR43280">
    <property type="entry name" value="ARAC-FAMILY TRANSCRIPTIONAL REGULATOR"/>
    <property type="match status" value="1"/>
</dbReference>
<evidence type="ECO:0000259" key="5">
    <source>
        <dbReference type="PROSITE" id="PS01124"/>
    </source>
</evidence>
<dbReference type="InterPro" id="IPR011006">
    <property type="entry name" value="CheY-like_superfamily"/>
</dbReference>
<dbReference type="GO" id="GO:0000160">
    <property type="term" value="P:phosphorelay signal transduction system"/>
    <property type="evidence" value="ECO:0007669"/>
    <property type="project" value="InterPro"/>
</dbReference>
<dbReference type="SMART" id="SM00342">
    <property type="entry name" value="HTH_ARAC"/>
    <property type="match status" value="1"/>
</dbReference>
<dbReference type="InterPro" id="IPR018060">
    <property type="entry name" value="HTH_AraC"/>
</dbReference>